<evidence type="ECO:0000313" key="1">
    <source>
        <dbReference type="EMBL" id="TSA79948.1"/>
    </source>
</evidence>
<dbReference type="RefSeq" id="WP_143722047.1">
    <property type="nucleotide sequence ID" value="NZ_VKDB01000035.1"/>
</dbReference>
<proteinExistence type="predicted"/>
<evidence type="ECO:0000313" key="2">
    <source>
        <dbReference type="Proteomes" id="UP000316092"/>
    </source>
</evidence>
<dbReference type="AlphaFoldDB" id="A0A553UIB3"/>
<reference evidence="1 2" key="1">
    <citation type="submission" date="2019-07" db="EMBL/GenBank/DDBJ databases">
        <title>Deinococcus detaillus sp. nov., isolated from humus soil in Antarctica.</title>
        <authorList>
            <person name="Zhang K."/>
        </authorList>
    </citation>
    <scope>NUCLEOTIDE SEQUENCE [LARGE SCALE GENOMIC DNA]</scope>
    <source>
        <strain evidence="1 2">H1</strain>
    </source>
</reference>
<keyword evidence="2" id="KW-1185">Reference proteome</keyword>
<gene>
    <name evidence="1" type="ORF">FNU79_17320</name>
</gene>
<accession>A0A553UIB3</accession>
<dbReference type="Proteomes" id="UP000316092">
    <property type="component" value="Unassembled WGS sequence"/>
</dbReference>
<comment type="caution">
    <text evidence="1">The sequence shown here is derived from an EMBL/GenBank/DDBJ whole genome shotgun (WGS) entry which is preliminary data.</text>
</comment>
<name>A0A553UIB3_9DEIO</name>
<dbReference type="EMBL" id="VKDB01000035">
    <property type="protein sequence ID" value="TSA79948.1"/>
    <property type="molecule type" value="Genomic_DNA"/>
</dbReference>
<protein>
    <submittedName>
        <fullName evidence="1">SHOCT domain-containing protein</fullName>
    </submittedName>
</protein>
<organism evidence="1 2">
    <name type="scientific">Deinococcus detaillensis</name>
    <dbReference type="NCBI Taxonomy" id="2592048"/>
    <lineage>
        <taxon>Bacteria</taxon>
        <taxon>Thermotogati</taxon>
        <taxon>Deinococcota</taxon>
        <taxon>Deinococci</taxon>
        <taxon>Deinococcales</taxon>
        <taxon>Deinococcaceae</taxon>
        <taxon>Deinococcus</taxon>
    </lineage>
</organism>
<dbReference type="OrthoDB" id="166272at2"/>
<sequence>MMWNAVQLSWFWPLCAVTGLILLSVGTVLFSRWLSNALDRDRSARLPTRALELARERLAKGEITLEEFEILCRTLAK</sequence>